<dbReference type="STRING" id="908809.ABG79_02349"/>
<accession>A0A0R3JS88</accession>
<dbReference type="PANTHER" id="PTHR47561:SF1">
    <property type="entry name" value="POLYSACCHARIDE DEACETYLASE FAMILY PROTEIN (AFU_ORTHOLOGUE AFUA_6G05030)"/>
    <property type="match status" value="1"/>
</dbReference>
<dbReference type="AlphaFoldDB" id="A0A0R3JS88"/>
<name>A0A0R3JS88_CALMK</name>
<dbReference type="OrthoDB" id="258610at2"/>
<dbReference type="Proteomes" id="UP000052015">
    <property type="component" value="Unassembled WGS sequence"/>
</dbReference>
<dbReference type="Pfam" id="PF11959">
    <property type="entry name" value="DUF3473"/>
    <property type="match status" value="1"/>
</dbReference>
<dbReference type="PROSITE" id="PS51677">
    <property type="entry name" value="NODB"/>
    <property type="match status" value="1"/>
</dbReference>
<keyword evidence="3" id="KW-1185">Reference proteome</keyword>
<sequence length="288" mass="34653">MKKYFLTLDLEEWYHLEYLKEYKEIIESSQRFAPKVLPFLYKMADEGVFLTVFVLEDVAKGNPELIREIAKMGHEIACHGKHHELVYELTKEEFRQRIGEAKKTLEEITGKPVKGYRAPCFSMETEKLDVLWDLGFTYDASLIRFKEHKLYNVMDISNFKKVESMIFRKNDKYEFETPTLDIMGKSIPISGGGYFRLFPLWLMKYFMKKHWENEDNFMFYIHPFELVREKLENGKKMGIKNYFRFQVGRSRLQDKLFKYIKWLKKQNVEFLKIEDYINKLENKEGKGI</sequence>
<proteinExistence type="predicted"/>
<dbReference type="Pfam" id="PF01522">
    <property type="entry name" value="Polysacc_deac_1"/>
    <property type="match status" value="1"/>
</dbReference>
<dbReference type="SUPFAM" id="SSF88713">
    <property type="entry name" value="Glycoside hydrolase/deacetylase"/>
    <property type="match status" value="1"/>
</dbReference>
<feature type="domain" description="NodB homology" evidence="1">
    <location>
        <begin position="19"/>
        <end position="246"/>
    </location>
</feature>
<dbReference type="EMBL" id="LKHP01000023">
    <property type="protein sequence ID" value="KRQ85866.1"/>
    <property type="molecule type" value="Genomic_DNA"/>
</dbReference>
<dbReference type="RefSeq" id="WP_057979630.1">
    <property type="nucleotide sequence ID" value="NZ_LKHP01000023.1"/>
</dbReference>
<dbReference type="InterPro" id="IPR002509">
    <property type="entry name" value="NODB_dom"/>
</dbReference>
<dbReference type="InterPro" id="IPR022560">
    <property type="entry name" value="DUF3473"/>
</dbReference>
<comment type="caution">
    <text evidence="2">The sequence shown here is derived from an EMBL/GenBank/DDBJ whole genome shotgun (WGS) entry which is preliminary data.</text>
</comment>
<dbReference type="GO" id="GO:0016810">
    <property type="term" value="F:hydrolase activity, acting on carbon-nitrogen (but not peptide) bonds"/>
    <property type="evidence" value="ECO:0007669"/>
    <property type="project" value="InterPro"/>
</dbReference>
<dbReference type="GO" id="GO:0005975">
    <property type="term" value="P:carbohydrate metabolic process"/>
    <property type="evidence" value="ECO:0007669"/>
    <property type="project" value="InterPro"/>
</dbReference>
<dbReference type="InterPro" id="IPR045235">
    <property type="entry name" value="PuuE_HpPgdA-like"/>
</dbReference>
<reference evidence="2 3" key="1">
    <citation type="submission" date="2015-09" db="EMBL/GenBank/DDBJ databases">
        <title>Draft genome sequence of a Caloramator mitchellensis, a moderate thermophile from the Great Artesian Basin of Australia.</title>
        <authorList>
            <person name="Patel B.K."/>
        </authorList>
    </citation>
    <scope>NUCLEOTIDE SEQUENCE [LARGE SCALE GENOMIC DNA]</scope>
    <source>
        <strain evidence="2 3">VF08</strain>
    </source>
</reference>
<dbReference type="InterPro" id="IPR011330">
    <property type="entry name" value="Glyco_hydro/deAcase_b/a-brl"/>
</dbReference>
<organism evidence="2 3">
    <name type="scientific">Caloramator mitchellensis</name>
    <dbReference type="NCBI Taxonomy" id="908809"/>
    <lineage>
        <taxon>Bacteria</taxon>
        <taxon>Bacillati</taxon>
        <taxon>Bacillota</taxon>
        <taxon>Clostridia</taxon>
        <taxon>Eubacteriales</taxon>
        <taxon>Clostridiaceae</taxon>
        <taxon>Caloramator</taxon>
    </lineage>
</organism>
<dbReference type="CDD" id="cd10941">
    <property type="entry name" value="CE4_PuuE_HpPgdA_like_2"/>
    <property type="match status" value="1"/>
</dbReference>
<gene>
    <name evidence="2" type="ORF">ABG79_02349</name>
</gene>
<dbReference type="Gene3D" id="3.20.20.370">
    <property type="entry name" value="Glycoside hydrolase/deacetylase"/>
    <property type="match status" value="1"/>
</dbReference>
<evidence type="ECO:0000313" key="2">
    <source>
        <dbReference type="EMBL" id="KRQ85866.1"/>
    </source>
</evidence>
<protein>
    <submittedName>
        <fullName evidence="2">Polysaccharide deacetylase</fullName>
    </submittedName>
</protein>
<dbReference type="PANTHER" id="PTHR47561">
    <property type="entry name" value="POLYSACCHARIDE DEACETYLASE FAMILY PROTEIN (AFU_ORTHOLOGUE AFUA_6G05030)"/>
    <property type="match status" value="1"/>
</dbReference>
<evidence type="ECO:0000313" key="3">
    <source>
        <dbReference type="Proteomes" id="UP000052015"/>
    </source>
</evidence>
<evidence type="ECO:0000259" key="1">
    <source>
        <dbReference type="PROSITE" id="PS51677"/>
    </source>
</evidence>